<dbReference type="SUPFAM" id="SSF47384">
    <property type="entry name" value="Homodimeric domain of signal transducing histidine kinase"/>
    <property type="match status" value="1"/>
</dbReference>
<dbReference type="GO" id="GO:0005524">
    <property type="term" value="F:ATP binding"/>
    <property type="evidence" value="ECO:0007669"/>
    <property type="project" value="UniProtKB-KW"/>
</dbReference>
<dbReference type="InterPro" id="IPR035965">
    <property type="entry name" value="PAS-like_dom_sf"/>
</dbReference>
<dbReference type="SMART" id="SM00387">
    <property type="entry name" value="HATPase_c"/>
    <property type="match status" value="1"/>
</dbReference>
<sequence length="645" mass="73540">MLRDKVIELEQKVADLEAALEKAHNDNKIWDRIFTESYWGMMICDAVSLELLKINPGYGQMHGYESTELIGRTVYDLLVPECRKDVPDILARIHDNGHSAYKTVHLKKDGSRFPVHTDSFEFLFEGRRLISVSVCNISEFERAQEKLALYREHLEKLVKSRTNDLERANEQLQIEMIRKETAEKELAKADQVLVNTLNSISDGFIAVNHQWVITYANKAIIRALEKRSLDGRLVGSVFGTAQWQNNRMLRDSCQKVMEEGQLKRFELYSDLIGHWLEFSIYPTDNGISIFIRTIDERKKLQKVVEEEHLRLHTLFNAFPGLIYVIEESYKIRFANYKFKEQFGECEGQLCYSVVAGLNYPCSKCEIPSIENDTAQTGNGCIYNHRLYDVFTQPYTDVDGTKLYFKVLIDITDRKNADREYFRLERLNLVGEMAAGIAHEVRNPLTTVRGFLQLLSSKDSVQQYSDYFKIMIEELDRANLIITDFLSLAREKTVDFTSVNLGKIAKSLMPLLGADALNQDKDINLELEPVPDIKGDENELRQLLLNLARNGFEAMQSGGVLTVKTFEFGNYVVLQVADQGGGIDPLVLERIGTPFLTTKERGTGLGLAICQNIALKHDAVMEFDTDTSGTRVSVKFPLKSLFSSVK</sequence>
<dbReference type="STRING" id="476652.DEAC_c25530"/>
<evidence type="ECO:0000256" key="9">
    <source>
        <dbReference type="SAM" id="Coils"/>
    </source>
</evidence>
<evidence type="ECO:0000256" key="7">
    <source>
        <dbReference type="ARBA" id="ARBA00022840"/>
    </source>
</evidence>
<keyword evidence="3" id="KW-0597">Phosphoprotein</keyword>
<accession>A0A0J1IL43</accession>
<dbReference type="Proteomes" id="UP000036356">
    <property type="component" value="Unassembled WGS sequence"/>
</dbReference>
<dbReference type="SUPFAM" id="SSF55785">
    <property type="entry name" value="PYP-like sensor domain (PAS domain)"/>
    <property type="match status" value="3"/>
</dbReference>
<dbReference type="EMBL" id="LDZY01000008">
    <property type="protein sequence ID" value="KLU65416.1"/>
    <property type="molecule type" value="Genomic_DNA"/>
</dbReference>
<dbReference type="InterPro" id="IPR000014">
    <property type="entry name" value="PAS"/>
</dbReference>
<feature type="coiled-coil region" evidence="9">
    <location>
        <begin position="140"/>
        <end position="185"/>
    </location>
</feature>
<dbReference type="InterPro" id="IPR003661">
    <property type="entry name" value="HisK_dim/P_dom"/>
</dbReference>
<dbReference type="GO" id="GO:0000155">
    <property type="term" value="F:phosphorelay sensor kinase activity"/>
    <property type="evidence" value="ECO:0007669"/>
    <property type="project" value="InterPro"/>
</dbReference>
<dbReference type="PANTHER" id="PTHR43065">
    <property type="entry name" value="SENSOR HISTIDINE KINASE"/>
    <property type="match status" value="1"/>
</dbReference>
<protein>
    <recommendedName>
        <fullName evidence="2">histidine kinase</fullName>
        <ecNumber evidence="2">2.7.13.3</ecNumber>
    </recommendedName>
</protein>
<keyword evidence="7" id="KW-0067">ATP-binding</keyword>
<feature type="domain" description="Histidine kinase" evidence="10">
    <location>
        <begin position="435"/>
        <end position="639"/>
    </location>
</feature>
<dbReference type="Gene3D" id="3.30.565.10">
    <property type="entry name" value="Histidine kinase-like ATPase, C-terminal domain"/>
    <property type="match status" value="1"/>
</dbReference>
<dbReference type="InterPro" id="IPR036890">
    <property type="entry name" value="HATPase_C_sf"/>
</dbReference>
<evidence type="ECO:0000313" key="13">
    <source>
        <dbReference type="Proteomes" id="UP000036356"/>
    </source>
</evidence>
<keyword evidence="9" id="KW-0175">Coiled coil</keyword>
<evidence type="ECO:0000256" key="3">
    <source>
        <dbReference type="ARBA" id="ARBA00022553"/>
    </source>
</evidence>
<dbReference type="InterPro" id="IPR003594">
    <property type="entry name" value="HATPase_dom"/>
</dbReference>
<evidence type="ECO:0000256" key="4">
    <source>
        <dbReference type="ARBA" id="ARBA00022679"/>
    </source>
</evidence>
<gene>
    <name evidence="12" type="primary">kinA_7</name>
    <name evidence="12" type="ORF">DEAC_c25530</name>
</gene>
<dbReference type="AlphaFoldDB" id="A0A0J1IL43"/>
<dbReference type="InterPro" id="IPR004358">
    <property type="entry name" value="Sig_transdc_His_kin-like_C"/>
</dbReference>
<feature type="domain" description="PAS" evidence="11">
    <location>
        <begin position="41"/>
        <end position="97"/>
    </location>
</feature>
<keyword evidence="4 12" id="KW-0808">Transferase</keyword>
<dbReference type="Gene3D" id="1.10.287.130">
    <property type="match status" value="1"/>
</dbReference>
<comment type="catalytic activity">
    <reaction evidence="1">
        <text>ATP + protein L-histidine = ADP + protein N-phospho-L-histidine.</text>
        <dbReference type="EC" id="2.7.13.3"/>
    </reaction>
</comment>
<organism evidence="12 13">
    <name type="scientific">Desulfosporosinus acididurans</name>
    <dbReference type="NCBI Taxonomy" id="476652"/>
    <lineage>
        <taxon>Bacteria</taxon>
        <taxon>Bacillati</taxon>
        <taxon>Bacillota</taxon>
        <taxon>Clostridia</taxon>
        <taxon>Eubacteriales</taxon>
        <taxon>Desulfitobacteriaceae</taxon>
        <taxon>Desulfosporosinus</taxon>
    </lineage>
</organism>
<dbReference type="EC" id="2.7.13.3" evidence="2"/>
<evidence type="ECO:0000259" key="10">
    <source>
        <dbReference type="PROSITE" id="PS50109"/>
    </source>
</evidence>
<evidence type="ECO:0000256" key="1">
    <source>
        <dbReference type="ARBA" id="ARBA00000085"/>
    </source>
</evidence>
<dbReference type="SUPFAM" id="SSF55874">
    <property type="entry name" value="ATPase domain of HSP90 chaperone/DNA topoisomerase II/histidine kinase"/>
    <property type="match status" value="1"/>
</dbReference>
<dbReference type="Pfam" id="PF02518">
    <property type="entry name" value="HATPase_c"/>
    <property type="match status" value="1"/>
</dbReference>
<reference evidence="12 13" key="1">
    <citation type="submission" date="2015-06" db="EMBL/GenBank/DDBJ databases">
        <title>Draft genome of the moderately acidophilic sulfate reducer Candidatus Desulfosporosinus acididurans strain M1.</title>
        <authorList>
            <person name="Poehlein A."/>
            <person name="Petzsch P."/>
            <person name="Johnson B.D."/>
            <person name="Schloemann M."/>
            <person name="Daniel R."/>
            <person name="Muehling M."/>
        </authorList>
    </citation>
    <scope>NUCLEOTIDE SEQUENCE [LARGE SCALE GENOMIC DNA]</scope>
    <source>
        <strain evidence="12 13">M1</strain>
    </source>
</reference>
<dbReference type="PRINTS" id="PR00344">
    <property type="entry name" value="BCTRLSENSOR"/>
</dbReference>
<keyword evidence="6 12" id="KW-0418">Kinase</keyword>
<dbReference type="PROSITE" id="PS50112">
    <property type="entry name" value="PAS"/>
    <property type="match status" value="1"/>
</dbReference>
<name>A0A0J1IL43_9FIRM</name>
<dbReference type="CDD" id="cd00082">
    <property type="entry name" value="HisKA"/>
    <property type="match status" value="1"/>
</dbReference>
<evidence type="ECO:0000256" key="6">
    <source>
        <dbReference type="ARBA" id="ARBA00022777"/>
    </source>
</evidence>
<evidence type="ECO:0000313" key="12">
    <source>
        <dbReference type="EMBL" id="KLU65416.1"/>
    </source>
</evidence>
<dbReference type="Pfam" id="PF13426">
    <property type="entry name" value="PAS_9"/>
    <property type="match status" value="1"/>
</dbReference>
<dbReference type="Pfam" id="PF00512">
    <property type="entry name" value="HisKA"/>
    <property type="match status" value="1"/>
</dbReference>
<dbReference type="InterPro" id="IPR005467">
    <property type="entry name" value="His_kinase_dom"/>
</dbReference>
<dbReference type="SMART" id="SM00388">
    <property type="entry name" value="HisKA"/>
    <property type="match status" value="1"/>
</dbReference>
<proteinExistence type="predicted"/>
<dbReference type="PATRIC" id="fig|476652.3.peg.2668"/>
<evidence type="ECO:0000256" key="5">
    <source>
        <dbReference type="ARBA" id="ARBA00022741"/>
    </source>
</evidence>
<dbReference type="NCBIfam" id="TIGR00229">
    <property type="entry name" value="sensory_box"/>
    <property type="match status" value="1"/>
</dbReference>
<dbReference type="RefSeq" id="WP_047810391.1">
    <property type="nucleotide sequence ID" value="NZ_LDZY01000008.1"/>
</dbReference>
<dbReference type="PROSITE" id="PS50109">
    <property type="entry name" value="HIS_KIN"/>
    <property type="match status" value="1"/>
</dbReference>
<dbReference type="Pfam" id="PF13188">
    <property type="entry name" value="PAS_8"/>
    <property type="match status" value="1"/>
</dbReference>
<comment type="caution">
    <text evidence="12">The sequence shown here is derived from an EMBL/GenBank/DDBJ whole genome shotgun (WGS) entry which is preliminary data.</text>
</comment>
<evidence type="ECO:0000259" key="11">
    <source>
        <dbReference type="PROSITE" id="PS50112"/>
    </source>
</evidence>
<dbReference type="PANTHER" id="PTHR43065:SF46">
    <property type="entry name" value="C4-DICARBOXYLATE TRANSPORT SENSOR PROTEIN DCTB"/>
    <property type="match status" value="1"/>
</dbReference>
<evidence type="ECO:0000256" key="2">
    <source>
        <dbReference type="ARBA" id="ARBA00012438"/>
    </source>
</evidence>
<dbReference type="SMART" id="SM00091">
    <property type="entry name" value="PAS"/>
    <property type="match status" value="3"/>
</dbReference>
<dbReference type="CDD" id="cd00130">
    <property type="entry name" value="PAS"/>
    <property type="match status" value="1"/>
</dbReference>
<dbReference type="Gene3D" id="3.30.450.20">
    <property type="entry name" value="PAS domain"/>
    <property type="match status" value="3"/>
</dbReference>
<dbReference type="InterPro" id="IPR036097">
    <property type="entry name" value="HisK_dim/P_sf"/>
</dbReference>
<keyword evidence="13" id="KW-1185">Reference proteome</keyword>
<evidence type="ECO:0000256" key="8">
    <source>
        <dbReference type="ARBA" id="ARBA00023012"/>
    </source>
</evidence>
<keyword evidence="5" id="KW-0547">Nucleotide-binding</keyword>
<keyword evidence="8" id="KW-0902">Two-component regulatory system</keyword>